<evidence type="ECO:0000313" key="2">
    <source>
        <dbReference type="EMBL" id="PQM46476.1"/>
    </source>
</evidence>
<name>A0A2S8BIP8_9MYCO</name>
<dbReference type="EMBL" id="PPEA01000482">
    <property type="protein sequence ID" value="PQM46476.1"/>
    <property type="molecule type" value="Genomic_DNA"/>
</dbReference>
<feature type="region of interest" description="Disordered" evidence="1">
    <location>
        <begin position="173"/>
        <end position="197"/>
    </location>
</feature>
<dbReference type="Gene3D" id="1.10.260.40">
    <property type="entry name" value="lambda repressor-like DNA-binding domains"/>
    <property type="match status" value="1"/>
</dbReference>
<accession>A0A2S8BIP8</accession>
<dbReference type="AlphaFoldDB" id="A0A2S8BIP8"/>
<dbReference type="GO" id="GO:0003677">
    <property type="term" value="F:DNA binding"/>
    <property type="evidence" value="ECO:0007669"/>
    <property type="project" value="InterPro"/>
</dbReference>
<comment type="caution">
    <text evidence="2">The sequence shown here is derived from an EMBL/GenBank/DDBJ whole genome shotgun (WGS) entry which is preliminary data.</text>
</comment>
<protein>
    <submittedName>
        <fullName evidence="2">Uncharacterized protein</fullName>
    </submittedName>
</protein>
<organism evidence="2 3">
    <name type="scientific">Mycobacterium talmoniae</name>
    <dbReference type="NCBI Taxonomy" id="1858794"/>
    <lineage>
        <taxon>Bacteria</taxon>
        <taxon>Bacillati</taxon>
        <taxon>Actinomycetota</taxon>
        <taxon>Actinomycetes</taxon>
        <taxon>Mycobacteriales</taxon>
        <taxon>Mycobacteriaceae</taxon>
        <taxon>Mycobacterium</taxon>
    </lineage>
</organism>
<evidence type="ECO:0000256" key="1">
    <source>
        <dbReference type="SAM" id="MobiDB-lite"/>
    </source>
</evidence>
<dbReference type="InterPro" id="IPR010982">
    <property type="entry name" value="Lambda_DNA-bd_dom_sf"/>
</dbReference>
<reference evidence="2 3" key="1">
    <citation type="journal article" date="2017" name="Int. J. Syst. Evol. Microbiol.">
        <title>Mycobacterium talmoniae sp. nov., a slowly growing mycobacterium isolated from human respiratory samples.</title>
        <authorList>
            <person name="Davidson R.M."/>
            <person name="DeGroote M.A."/>
            <person name="Marola J.L."/>
            <person name="Buss S."/>
            <person name="Jones V."/>
            <person name="McNeil M.R."/>
            <person name="Freifeld A.G."/>
            <person name="Elaine Epperson L."/>
            <person name="Hasan N.A."/>
            <person name="Jackson M."/>
            <person name="Iwen P.C."/>
            <person name="Salfinger M."/>
            <person name="Strong M."/>
        </authorList>
    </citation>
    <scope>NUCLEOTIDE SEQUENCE [LARGE SCALE GENOMIC DNA]</scope>
    <source>
        <strain evidence="2 3">ATCC BAA-2683</strain>
    </source>
</reference>
<sequence>MTRYRLDTYHTESRDHMAGFAPDEGEAPIIVGLAEAALQLHACAIESLPQPDTSSFHPRVHAILAGLRKVQAMLQTAAGRTRITPAVIAALADVRTRYDDLMTRAAAAPGSSLGQQLYVARRRAQLSVHEIATGVGLRAEVLEALEAGQSVSADEAVKVKELIAALSGSRQVPARPYPVDAHPDSLDESAAWAESSA</sequence>
<dbReference type="Proteomes" id="UP000238296">
    <property type="component" value="Unassembled WGS sequence"/>
</dbReference>
<gene>
    <name evidence="2" type="ORF">C1Y40_03356</name>
</gene>
<proteinExistence type="predicted"/>
<dbReference type="RefSeq" id="WP_242657331.1">
    <property type="nucleotide sequence ID" value="NZ_MLQM01000172.1"/>
</dbReference>
<evidence type="ECO:0000313" key="3">
    <source>
        <dbReference type="Proteomes" id="UP000238296"/>
    </source>
</evidence>